<dbReference type="OrthoDB" id="5289372at2"/>
<feature type="transmembrane region" description="Helical" evidence="1">
    <location>
        <begin position="196"/>
        <end position="215"/>
    </location>
</feature>
<dbReference type="AlphaFoldDB" id="A0A366DQ85"/>
<dbReference type="RefSeq" id="WP_067503620.1">
    <property type="nucleotide sequence ID" value="NZ_CP107943.1"/>
</dbReference>
<dbReference type="SMART" id="SM00014">
    <property type="entry name" value="acidPPc"/>
    <property type="match status" value="1"/>
</dbReference>
<dbReference type="Pfam" id="PF01569">
    <property type="entry name" value="PAP2"/>
    <property type="match status" value="1"/>
</dbReference>
<feature type="transmembrane region" description="Helical" evidence="1">
    <location>
        <begin position="95"/>
        <end position="115"/>
    </location>
</feature>
<organism evidence="3 4">
    <name type="scientific">Nocardia puris</name>
    <dbReference type="NCBI Taxonomy" id="208602"/>
    <lineage>
        <taxon>Bacteria</taxon>
        <taxon>Bacillati</taxon>
        <taxon>Actinomycetota</taxon>
        <taxon>Actinomycetes</taxon>
        <taxon>Mycobacteriales</taxon>
        <taxon>Nocardiaceae</taxon>
        <taxon>Nocardia</taxon>
    </lineage>
</organism>
<dbReference type="STRING" id="1210090.GCA_001613185_00859"/>
<keyword evidence="4" id="KW-1185">Reference proteome</keyword>
<keyword evidence="1" id="KW-0472">Membrane</keyword>
<dbReference type="EMBL" id="QNRE01000004">
    <property type="protein sequence ID" value="RBO91378.1"/>
    <property type="molecule type" value="Genomic_DNA"/>
</dbReference>
<dbReference type="Proteomes" id="UP000252586">
    <property type="component" value="Unassembled WGS sequence"/>
</dbReference>
<dbReference type="CDD" id="cd03392">
    <property type="entry name" value="PAP2_like_2"/>
    <property type="match status" value="1"/>
</dbReference>
<comment type="caution">
    <text evidence="3">The sequence shown here is derived from an EMBL/GenBank/DDBJ whole genome shotgun (WGS) entry which is preliminary data.</text>
</comment>
<dbReference type="InterPro" id="IPR000326">
    <property type="entry name" value="PAP2/HPO"/>
</dbReference>
<dbReference type="PANTHER" id="PTHR14969:SF13">
    <property type="entry name" value="AT30094P"/>
    <property type="match status" value="1"/>
</dbReference>
<feature type="transmembrane region" description="Helical" evidence="1">
    <location>
        <begin position="135"/>
        <end position="157"/>
    </location>
</feature>
<evidence type="ECO:0000259" key="2">
    <source>
        <dbReference type="SMART" id="SM00014"/>
    </source>
</evidence>
<feature type="domain" description="Phosphatidic acid phosphatase type 2/haloperoxidase" evidence="2">
    <location>
        <begin position="95"/>
        <end position="207"/>
    </location>
</feature>
<evidence type="ECO:0000256" key="1">
    <source>
        <dbReference type="SAM" id="Phobius"/>
    </source>
</evidence>
<feature type="transmembrane region" description="Helical" evidence="1">
    <location>
        <begin position="164"/>
        <end position="184"/>
    </location>
</feature>
<keyword evidence="1" id="KW-0812">Transmembrane</keyword>
<proteinExistence type="predicted"/>
<keyword evidence="1" id="KW-1133">Transmembrane helix</keyword>
<dbReference type="InterPro" id="IPR036938">
    <property type="entry name" value="PAP2/HPO_sf"/>
</dbReference>
<evidence type="ECO:0000313" key="4">
    <source>
        <dbReference type="Proteomes" id="UP000252586"/>
    </source>
</evidence>
<reference evidence="3 4" key="1">
    <citation type="submission" date="2018-06" db="EMBL/GenBank/DDBJ databases">
        <title>Genomic Encyclopedia of Type Strains, Phase IV (KMG-IV): sequencing the most valuable type-strain genomes for metagenomic binning, comparative biology and taxonomic classification.</title>
        <authorList>
            <person name="Goeker M."/>
        </authorList>
    </citation>
    <scope>NUCLEOTIDE SEQUENCE [LARGE SCALE GENOMIC DNA]</scope>
    <source>
        <strain evidence="3 4">DSM 44599</strain>
    </source>
</reference>
<gene>
    <name evidence="3" type="ORF">DFR74_10480</name>
</gene>
<dbReference type="SUPFAM" id="SSF48317">
    <property type="entry name" value="Acid phosphatase/Vanadium-dependent haloperoxidase"/>
    <property type="match status" value="1"/>
</dbReference>
<feature type="transmembrane region" description="Helical" evidence="1">
    <location>
        <begin position="68"/>
        <end position="88"/>
    </location>
</feature>
<name>A0A366DQ85_9NOCA</name>
<sequence>MTSESDRRSRVAGVLVASGVLLVAFLAVLTRSVVAGSGLAAADPDVAQWVVVRRNGTLTTLAAAVSDLGSTLAMTIVVIVTCGVLLYWRDQLGAVLVATAGIGAGLIVTIGKRVIGRERPPVAERLAVESSLSYPSGHSAGSFAVIGIVAIVLIPLLSRAAARIAAAVLAALFVFSVGLSRVYLGMHWLTDVLAGWSVAALWLLLCVWAFFSIGWRPAEVRADTRA</sequence>
<accession>A0A366DQ85</accession>
<dbReference type="Gene3D" id="1.20.144.10">
    <property type="entry name" value="Phosphatidic acid phosphatase type 2/haloperoxidase"/>
    <property type="match status" value="2"/>
</dbReference>
<evidence type="ECO:0000313" key="3">
    <source>
        <dbReference type="EMBL" id="RBO91378.1"/>
    </source>
</evidence>
<dbReference type="PANTHER" id="PTHR14969">
    <property type="entry name" value="SPHINGOSINE-1-PHOSPHATE PHOSPHOHYDROLASE"/>
    <property type="match status" value="1"/>
</dbReference>
<protein>
    <submittedName>
        <fullName evidence="3">Undecaprenyl-diphosphatase</fullName>
    </submittedName>
</protein>